<dbReference type="Gene3D" id="3.40.50.410">
    <property type="entry name" value="von Willebrand factor, type A domain"/>
    <property type="match status" value="1"/>
</dbReference>
<feature type="chain" id="PRO_5047437081" evidence="1">
    <location>
        <begin position="20"/>
        <end position="328"/>
    </location>
</feature>
<gene>
    <name evidence="2" type="ORF">OKIOD_LOCUS13030</name>
</gene>
<keyword evidence="3" id="KW-1185">Reference proteome</keyword>
<sequence length="328" mass="37543">MKLLLYLSGLIVAFHDAVWYSSSHFEDNYPNCGIRFVHKHCWHCICKACQIDIVFLLDFSEDVEPDCSVSDKKDLGIDLFNQIPTSYDGIKEQIDIVKDFVENIENEQVFENQNIRVGVAIFGQQEQAHEIVTLDHGLSREEFVCKLYKNWEDGSPPPYCSGTLEFEQKPLCHKPSVIETLQWLRGEDIFTTSDSILPADMKLRNNTLEVPTTRVLIASIADNFLTSNSDKLAQYEEEVNILHEQFEAVFTIAHNKTRTRLNELSYQNHLQTMACNGLGDQGRCGRVIQWEDHVTNYTGVGQMLAHSILDINSMYLPPSRFLLQSFDA</sequence>
<accession>A0ABN7SWK1</accession>
<organism evidence="2 3">
    <name type="scientific">Oikopleura dioica</name>
    <name type="common">Tunicate</name>
    <dbReference type="NCBI Taxonomy" id="34765"/>
    <lineage>
        <taxon>Eukaryota</taxon>
        <taxon>Metazoa</taxon>
        <taxon>Chordata</taxon>
        <taxon>Tunicata</taxon>
        <taxon>Appendicularia</taxon>
        <taxon>Copelata</taxon>
        <taxon>Oikopleuridae</taxon>
        <taxon>Oikopleura</taxon>
    </lineage>
</organism>
<dbReference type="SUPFAM" id="SSF53300">
    <property type="entry name" value="vWA-like"/>
    <property type="match status" value="1"/>
</dbReference>
<evidence type="ECO:0000313" key="3">
    <source>
        <dbReference type="Proteomes" id="UP001158576"/>
    </source>
</evidence>
<proteinExistence type="predicted"/>
<dbReference type="InterPro" id="IPR036465">
    <property type="entry name" value="vWFA_dom_sf"/>
</dbReference>
<reference evidence="2 3" key="1">
    <citation type="submission" date="2021-04" db="EMBL/GenBank/DDBJ databases">
        <authorList>
            <person name="Bliznina A."/>
        </authorList>
    </citation>
    <scope>NUCLEOTIDE SEQUENCE [LARGE SCALE GENOMIC DNA]</scope>
</reference>
<dbReference type="EMBL" id="OU015567">
    <property type="protein sequence ID" value="CAG5109775.1"/>
    <property type="molecule type" value="Genomic_DNA"/>
</dbReference>
<dbReference type="Proteomes" id="UP001158576">
    <property type="component" value="Chromosome 2"/>
</dbReference>
<name>A0ABN7SWK1_OIKDI</name>
<feature type="signal peptide" evidence="1">
    <location>
        <begin position="1"/>
        <end position="19"/>
    </location>
</feature>
<evidence type="ECO:0000313" key="2">
    <source>
        <dbReference type="EMBL" id="CAG5109775.1"/>
    </source>
</evidence>
<protein>
    <submittedName>
        <fullName evidence="2">Oidioi.mRNA.OKI2018_I69.chr2.g4265.t1.cds</fullName>
    </submittedName>
</protein>
<keyword evidence="1" id="KW-0732">Signal</keyword>
<evidence type="ECO:0000256" key="1">
    <source>
        <dbReference type="SAM" id="SignalP"/>
    </source>
</evidence>